<feature type="compositionally biased region" description="Low complexity" evidence="2">
    <location>
        <begin position="390"/>
        <end position="409"/>
    </location>
</feature>
<dbReference type="AlphaFoldDB" id="A0A1Y2ERU4"/>
<feature type="region of interest" description="Disordered" evidence="2">
    <location>
        <begin position="17"/>
        <end position="59"/>
    </location>
</feature>
<accession>A0A1Y2ERU4</accession>
<dbReference type="InterPro" id="IPR051228">
    <property type="entry name" value="NADPH_Oxidase/PX-Domain"/>
</dbReference>
<feature type="compositionally biased region" description="Low complexity" evidence="2">
    <location>
        <begin position="503"/>
        <end position="543"/>
    </location>
</feature>
<feature type="region of interest" description="Disordered" evidence="2">
    <location>
        <begin position="390"/>
        <end position="454"/>
    </location>
</feature>
<comment type="caution">
    <text evidence="4">The sequence shown here is derived from an EMBL/GenBank/DDBJ whole genome shotgun (WGS) entry which is preliminary data.</text>
</comment>
<feature type="compositionally biased region" description="Low complexity" evidence="2">
    <location>
        <begin position="602"/>
        <end position="626"/>
    </location>
</feature>
<dbReference type="InterPro" id="IPR001683">
    <property type="entry name" value="PX_dom"/>
</dbReference>
<protein>
    <recommendedName>
        <fullName evidence="3">PX domain-containing protein</fullName>
    </recommendedName>
</protein>
<dbReference type="CDD" id="cd06093">
    <property type="entry name" value="PX_domain"/>
    <property type="match status" value="1"/>
</dbReference>
<dbReference type="PROSITE" id="PS50195">
    <property type="entry name" value="PX"/>
    <property type="match status" value="1"/>
</dbReference>
<keyword evidence="1" id="KW-0677">Repeat</keyword>
<gene>
    <name evidence="4" type="ORF">BCR35DRAFT_142696</name>
</gene>
<dbReference type="PANTHER" id="PTHR15706">
    <property type="entry name" value="SH3 MULTIPLE DOMAIN"/>
    <property type="match status" value="1"/>
</dbReference>
<feature type="region of interest" description="Disordered" evidence="2">
    <location>
        <begin position="325"/>
        <end position="350"/>
    </location>
</feature>
<evidence type="ECO:0000256" key="2">
    <source>
        <dbReference type="SAM" id="MobiDB-lite"/>
    </source>
</evidence>
<dbReference type="Pfam" id="PF00787">
    <property type="entry name" value="PX"/>
    <property type="match status" value="1"/>
</dbReference>
<name>A0A1Y2ERU4_9BASI</name>
<feature type="region of interest" description="Disordered" evidence="2">
    <location>
        <begin position="728"/>
        <end position="784"/>
    </location>
</feature>
<evidence type="ECO:0000256" key="1">
    <source>
        <dbReference type="ARBA" id="ARBA00022737"/>
    </source>
</evidence>
<dbReference type="OrthoDB" id="2527194at2759"/>
<feature type="compositionally biased region" description="Low complexity" evidence="2">
    <location>
        <begin position="763"/>
        <end position="778"/>
    </location>
</feature>
<feature type="domain" description="PX" evidence="3">
    <location>
        <begin position="142"/>
        <end position="290"/>
    </location>
</feature>
<evidence type="ECO:0000313" key="5">
    <source>
        <dbReference type="Proteomes" id="UP000193467"/>
    </source>
</evidence>
<evidence type="ECO:0000259" key="3">
    <source>
        <dbReference type="PROSITE" id="PS50195"/>
    </source>
</evidence>
<dbReference type="GO" id="GO:0035091">
    <property type="term" value="F:phosphatidylinositol binding"/>
    <property type="evidence" value="ECO:0007669"/>
    <property type="project" value="InterPro"/>
</dbReference>
<organism evidence="4 5">
    <name type="scientific">Leucosporidium creatinivorum</name>
    <dbReference type="NCBI Taxonomy" id="106004"/>
    <lineage>
        <taxon>Eukaryota</taxon>
        <taxon>Fungi</taxon>
        <taxon>Dikarya</taxon>
        <taxon>Basidiomycota</taxon>
        <taxon>Pucciniomycotina</taxon>
        <taxon>Microbotryomycetes</taxon>
        <taxon>Leucosporidiales</taxon>
        <taxon>Leucosporidium</taxon>
    </lineage>
</organism>
<dbReference type="EMBL" id="MCGR01000042">
    <property type="protein sequence ID" value="ORY74310.1"/>
    <property type="molecule type" value="Genomic_DNA"/>
</dbReference>
<reference evidence="4 5" key="1">
    <citation type="submission" date="2016-07" db="EMBL/GenBank/DDBJ databases">
        <title>Pervasive Adenine N6-methylation of Active Genes in Fungi.</title>
        <authorList>
            <consortium name="DOE Joint Genome Institute"/>
            <person name="Mondo S.J."/>
            <person name="Dannebaum R.O."/>
            <person name="Kuo R.C."/>
            <person name="Labutti K."/>
            <person name="Haridas S."/>
            <person name="Kuo A."/>
            <person name="Salamov A."/>
            <person name="Ahrendt S.R."/>
            <person name="Lipzen A."/>
            <person name="Sullivan W."/>
            <person name="Andreopoulos W.B."/>
            <person name="Clum A."/>
            <person name="Lindquist E."/>
            <person name="Daum C."/>
            <person name="Ramamoorthy G.K."/>
            <person name="Gryganskyi A."/>
            <person name="Culley D."/>
            <person name="Magnuson J.K."/>
            <person name="James T.Y."/>
            <person name="O'Malley M.A."/>
            <person name="Stajich J.E."/>
            <person name="Spatafora J.W."/>
            <person name="Visel A."/>
            <person name="Grigoriev I.V."/>
        </authorList>
    </citation>
    <scope>NUCLEOTIDE SEQUENCE [LARGE SCALE GENOMIC DNA]</scope>
    <source>
        <strain evidence="4 5">62-1032</strain>
    </source>
</reference>
<feature type="compositionally biased region" description="Polar residues" evidence="2">
    <location>
        <begin position="667"/>
        <end position="677"/>
    </location>
</feature>
<dbReference type="InParanoid" id="A0A1Y2ERU4"/>
<dbReference type="PANTHER" id="PTHR15706:SF2">
    <property type="entry name" value="SH3 AND PX DOMAIN-CONTAINING PROTEIN 2A"/>
    <property type="match status" value="1"/>
</dbReference>
<feature type="compositionally biased region" description="Low complexity" evidence="2">
    <location>
        <begin position="28"/>
        <end position="40"/>
    </location>
</feature>
<feature type="region of interest" description="Disordered" evidence="2">
    <location>
        <begin position="81"/>
        <end position="113"/>
    </location>
</feature>
<proteinExistence type="predicted"/>
<dbReference type="Proteomes" id="UP000193467">
    <property type="component" value="Unassembled WGS sequence"/>
</dbReference>
<feature type="compositionally biased region" description="Pro residues" evidence="2">
    <location>
        <begin position="738"/>
        <end position="755"/>
    </location>
</feature>
<sequence length="784" mass="83254">MTAPAPLSLLPAFEPLPAVSFSDSPTQTSPVSPVFAAAPAPSTPPTVTPTPVSVKHGSGSSNFFTRARSASLHNSSPVASFFRRDEEAPPPVPSTPQTTSSGRDFTFPSTSSAPISPIDDALYPPIKSVSVPHHSKAGKNWVYACRVVPEPLARPTLAQEASSVSVEMARRESLGRMELAGKGVDGAREPHTVWRTWTEFVEFSARLSNAFPVVNPPSPTSDGSPSALPSSFYRQVPRLAKKVTLFVTRATLVQRQTDLDLFVRRLFDMPDQVKRSPIVRDFFRMREEDLTGMASSASLLSPPSGAWGEVAQDGPESFSSFLAAASSPNETVRPPMPNKRRPGLAVKISTPNLRGTALAHDFEGAEPVRPAAPRANTENVVSHLRTSNYSVSTSSSTSSSITVTPQSVSNSTSHSSFKKPSPLGSTFRFGGSPDVEYKPAAAPAEPKKRPSLGPLRHFRSLQDLRHQSSAPAYPSEPMPKLASVGMLRAVTQPHPLPSPSPASSPALSSSPFPFPQSSASSTYSASPAMSRGRSGSKSSSTSSFEDLWGGPAYMSPNPSSQSATFRHGPSGRLDRVPESAQRPRRPSMPGSRHTAGSIGTKASCGHSSTPSTSSIGSARSSNAGSSLDLTRSLGDYRSRRSSTDYSFSEAGSLSTPRLRIASLERVASTSSRTGNYRRTTRCRRHPSSPFLLPSLRLATATRRATAANPRSTISVLAPPPPPRLAVFPLNSHLSTPSSLPPSTLPTPPQPAPPLPLNRLKIDPTLPSNFSTTPPTSSSAFNEPA</sequence>
<feature type="compositionally biased region" description="Polar residues" evidence="2">
    <location>
        <begin position="643"/>
        <end position="653"/>
    </location>
</feature>
<feature type="region of interest" description="Disordered" evidence="2">
    <location>
        <begin position="491"/>
        <end position="653"/>
    </location>
</feature>
<dbReference type="SUPFAM" id="SSF64268">
    <property type="entry name" value="PX domain"/>
    <property type="match status" value="1"/>
</dbReference>
<evidence type="ECO:0000313" key="4">
    <source>
        <dbReference type="EMBL" id="ORY74310.1"/>
    </source>
</evidence>
<dbReference type="Gene3D" id="3.30.1520.10">
    <property type="entry name" value="Phox-like domain"/>
    <property type="match status" value="1"/>
</dbReference>
<feature type="region of interest" description="Disordered" evidence="2">
    <location>
        <begin position="665"/>
        <end position="688"/>
    </location>
</feature>
<dbReference type="InterPro" id="IPR036871">
    <property type="entry name" value="PX_dom_sf"/>
</dbReference>
<feature type="compositionally biased region" description="Low complexity" evidence="2">
    <location>
        <begin position="728"/>
        <end position="737"/>
    </location>
</feature>
<keyword evidence="5" id="KW-1185">Reference proteome</keyword>